<dbReference type="GO" id="GO:0006491">
    <property type="term" value="P:N-glycan processing"/>
    <property type="evidence" value="ECO:0007669"/>
    <property type="project" value="TreeGrafter"/>
</dbReference>
<evidence type="ECO:0000256" key="1">
    <source>
        <dbReference type="ARBA" id="ARBA00004323"/>
    </source>
</evidence>
<name>A0A6P4YIJ2_BRABE</name>
<comment type="subcellular location">
    <subcellularLocation>
        <location evidence="1">Golgi apparatus membrane</location>
        <topology evidence="1">Single-pass type II membrane protein</topology>
    </subcellularLocation>
</comment>
<dbReference type="GO" id="GO:0009311">
    <property type="term" value="P:oligosaccharide metabolic process"/>
    <property type="evidence" value="ECO:0007669"/>
    <property type="project" value="TreeGrafter"/>
</dbReference>
<comment type="similarity">
    <text evidence="2">Belongs to the glycosyltransferase 29 family.</text>
</comment>
<evidence type="ECO:0000256" key="8">
    <source>
        <dbReference type="ARBA" id="ARBA00023034"/>
    </source>
</evidence>
<keyword evidence="3" id="KW-0328">Glycosyltransferase</keyword>
<keyword evidence="4" id="KW-0808">Transferase</keyword>
<dbReference type="CDD" id="cd23963">
    <property type="entry name" value="GT29_ST8SIA"/>
    <property type="match status" value="1"/>
</dbReference>
<keyword evidence="7" id="KW-1133">Transmembrane helix</keyword>
<evidence type="ECO:0000256" key="5">
    <source>
        <dbReference type="ARBA" id="ARBA00022692"/>
    </source>
</evidence>
<accession>A0A6P4YIJ2</accession>
<organism evidence="12 13">
    <name type="scientific">Branchiostoma belcheri</name>
    <name type="common">Amphioxus</name>
    <dbReference type="NCBI Taxonomy" id="7741"/>
    <lineage>
        <taxon>Eukaryota</taxon>
        <taxon>Metazoa</taxon>
        <taxon>Chordata</taxon>
        <taxon>Cephalochordata</taxon>
        <taxon>Leptocardii</taxon>
        <taxon>Amphioxiformes</taxon>
        <taxon>Branchiostomatidae</taxon>
        <taxon>Branchiostoma</taxon>
    </lineage>
</organism>
<gene>
    <name evidence="13" type="primary">LOC109464331</name>
</gene>
<dbReference type="PANTHER" id="PTHR11987:SF53">
    <property type="entry name" value="ALPHA-2,8-SIALYLTRANSFERASE 8F-LIKE"/>
    <property type="match status" value="1"/>
</dbReference>
<sequence>MEHQLSTYPPGVVQKSAAASPWWALRTASRNILVTVGLFILLQDMYLLALTSRLREDDCETWDAFPKQLDFHESTDLRRNVKSFPSNRAPQQDPQVASAPRVDSKPRTRRRNVLPNRDAYQSLLGQVNDSAALTKLPDVPFNYGRIKKLRNDVFKETHVKKYLFASQENTPLGSPLLFFENRNTSQYFAVPQLHKILPSTDNRKLRWPKNPLRSCSVVGNGGILLDSGCGPSIDSSSIVLRSNLPPLTLESALGGAAAGLKHVDYYKDVGKKTSFVTFNPSGYFEYLGKLENDKLLQTFKEYMDQFGNAIAWTHMFHYQSKAKPALEIIRLSQALRFKTTIVSSHAKFLQGVNDFWKRRGLTGFRATSGLVLTAVSLALCKETNLYGYWPFPVDYEGREVNYHYYQYDAEHKQNNTVHKLPEEFKISLKLHRSGVLKLHIGECGGNH</sequence>
<reference evidence="13" key="1">
    <citation type="submission" date="2025-08" db="UniProtKB">
        <authorList>
            <consortium name="RefSeq"/>
        </authorList>
    </citation>
    <scope>IDENTIFICATION</scope>
    <source>
        <tissue evidence="13">Gonad</tissue>
    </source>
</reference>
<evidence type="ECO:0000313" key="12">
    <source>
        <dbReference type="Proteomes" id="UP000515135"/>
    </source>
</evidence>
<dbReference type="Pfam" id="PF00777">
    <property type="entry name" value="Glyco_transf_29"/>
    <property type="match status" value="1"/>
</dbReference>
<keyword evidence="12" id="KW-1185">Reference proteome</keyword>
<dbReference type="RefSeq" id="XP_019616841.1">
    <property type="nucleotide sequence ID" value="XM_019761282.1"/>
</dbReference>
<feature type="compositionally biased region" description="Polar residues" evidence="11">
    <location>
        <begin position="83"/>
        <end position="95"/>
    </location>
</feature>
<keyword evidence="8" id="KW-0333">Golgi apparatus</keyword>
<dbReference type="KEGG" id="bbel:109464331"/>
<dbReference type="GeneID" id="109464331"/>
<dbReference type="InterPro" id="IPR001675">
    <property type="entry name" value="Glyco_trans_29"/>
</dbReference>
<evidence type="ECO:0000256" key="6">
    <source>
        <dbReference type="ARBA" id="ARBA00022968"/>
    </source>
</evidence>
<keyword evidence="9" id="KW-0472">Membrane</keyword>
<dbReference type="PANTHER" id="PTHR11987">
    <property type="entry name" value="ALPHA-2,8-SIALYLTRANSFERASE"/>
    <property type="match status" value="1"/>
</dbReference>
<keyword evidence="5" id="KW-0812">Transmembrane</keyword>
<dbReference type="Proteomes" id="UP000515135">
    <property type="component" value="Unplaced"/>
</dbReference>
<dbReference type="InterPro" id="IPR050943">
    <property type="entry name" value="Glycosyltr_29_Sialyltrsf"/>
</dbReference>
<evidence type="ECO:0000313" key="13">
    <source>
        <dbReference type="RefSeq" id="XP_019616841.1"/>
    </source>
</evidence>
<dbReference type="InterPro" id="IPR038578">
    <property type="entry name" value="GT29-like_sf"/>
</dbReference>
<evidence type="ECO:0000256" key="3">
    <source>
        <dbReference type="ARBA" id="ARBA00022676"/>
    </source>
</evidence>
<evidence type="ECO:0000256" key="10">
    <source>
        <dbReference type="ARBA" id="ARBA00023180"/>
    </source>
</evidence>
<feature type="region of interest" description="Disordered" evidence="11">
    <location>
        <begin position="83"/>
        <end position="112"/>
    </location>
</feature>
<protein>
    <submittedName>
        <fullName evidence="13">Alpha-N-acetylneuraminide alpha-2,8-sialyltransferase-like</fullName>
    </submittedName>
</protein>
<evidence type="ECO:0000256" key="4">
    <source>
        <dbReference type="ARBA" id="ARBA00022679"/>
    </source>
</evidence>
<dbReference type="OrthoDB" id="9986376at2759"/>
<dbReference type="Gene3D" id="3.90.1480.20">
    <property type="entry name" value="Glycosyl transferase family 29"/>
    <property type="match status" value="1"/>
</dbReference>
<keyword evidence="6" id="KW-0735">Signal-anchor</keyword>
<keyword evidence="10" id="KW-0325">Glycoprotein</keyword>
<proteinExistence type="inferred from homology"/>
<evidence type="ECO:0000256" key="2">
    <source>
        <dbReference type="ARBA" id="ARBA00006003"/>
    </source>
</evidence>
<dbReference type="GO" id="GO:0003828">
    <property type="term" value="F:alpha-N-acetylneuraminate alpha-2,8-sialyltransferase activity"/>
    <property type="evidence" value="ECO:0007669"/>
    <property type="project" value="TreeGrafter"/>
</dbReference>
<dbReference type="GO" id="GO:0000139">
    <property type="term" value="C:Golgi membrane"/>
    <property type="evidence" value="ECO:0007669"/>
    <property type="project" value="UniProtKB-SubCell"/>
</dbReference>
<evidence type="ECO:0000256" key="11">
    <source>
        <dbReference type="SAM" id="MobiDB-lite"/>
    </source>
</evidence>
<evidence type="ECO:0000256" key="7">
    <source>
        <dbReference type="ARBA" id="ARBA00022989"/>
    </source>
</evidence>
<dbReference type="AlphaFoldDB" id="A0A6P4YIJ2"/>
<evidence type="ECO:0000256" key="9">
    <source>
        <dbReference type="ARBA" id="ARBA00023136"/>
    </source>
</evidence>